<dbReference type="OrthoDB" id="9801785at2"/>
<evidence type="ECO:0000313" key="4">
    <source>
        <dbReference type="Proteomes" id="UP000282028"/>
    </source>
</evidence>
<comment type="similarity">
    <text evidence="1">Belongs to the NAD(P)-dependent epimerase/dehydratase family.</text>
</comment>
<accession>A0A3M8BXJ4</accession>
<proteinExistence type="inferred from homology"/>
<dbReference type="AlphaFoldDB" id="A0A3M8BXJ4"/>
<sequence length="296" mass="33050">MFQGGAGFIGSHLVDRYIELGHEVVVIDNFSTGFQKNIHPKARVVEMDLSNAALEELVVSEKPDLINHHAAQINVRTSVDQPLFDLDINQRNTVRLLEAAKKAQVKKFIFASSGGTVYGETEHQPIPEPYSGTPLSPYGINKLASEHYLSFYSGQSGMRWTILRYANVYGPRQNIYGEAGVIAIFLDRVKRGLPPIIYGDGEQVRDYIHVEDIVSANMMFSHIDSEVGIYNVGTGKGTTLNRLVAFISEIIPEALPPVYEQERPGDLRWNILCVDKLRALGWQPLVNMKEGIVKLI</sequence>
<dbReference type="Proteomes" id="UP000282028">
    <property type="component" value="Unassembled WGS sequence"/>
</dbReference>
<gene>
    <name evidence="3" type="ORF">EDM52_21480</name>
</gene>
<evidence type="ECO:0000259" key="2">
    <source>
        <dbReference type="Pfam" id="PF01370"/>
    </source>
</evidence>
<dbReference type="InterPro" id="IPR001509">
    <property type="entry name" value="Epimerase_deHydtase"/>
</dbReference>
<dbReference type="Pfam" id="PF01370">
    <property type="entry name" value="Epimerase"/>
    <property type="match status" value="1"/>
</dbReference>
<feature type="domain" description="NAD-dependent epimerase/dehydratase" evidence="2">
    <location>
        <begin position="4"/>
        <end position="233"/>
    </location>
</feature>
<dbReference type="InterPro" id="IPR036291">
    <property type="entry name" value="NAD(P)-bd_dom_sf"/>
</dbReference>
<evidence type="ECO:0000256" key="1">
    <source>
        <dbReference type="ARBA" id="ARBA00007637"/>
    </source>
</evidence>
<organism evidence="3 4">
    <name type="scientific">Brevibacillus invocatus</name>
    <dbReference type="NCBI Taxonomy" id="173959"/>
    <lineage>
        <taxon>Bacteria</taxon>
        <taxon>Bacillati</taxon>
        <taxon>Bacillota</taxon>
        <taxon>Bacilli</taxon>
        <taxon>Bacillales</taxon>
        <taxon>Paenibacillaceae</taxon>
        <taxon>Brevibacillus</taxon>
    </lineage>
</organism>
<dbReference type="Gene3D" id="3.90.25.10">
    <property type="entry name" value="UDP-galactose 4-epimerase, domain 1"/>
    <property type="match status" value="1"/>
</dbReference>
<comment type="caution">
    <text evidence="3">The sequence shown here is derived from an EMBL/GenBank/DDBJ whole genome shotgun (WGS) entry which is preliminary data.</text>
</comment>
<protein>
    <submittedName>
        <fullName evidence="3">NAD-dependent epimerase/dehydratase family protein</fullName>
    </submittedName>
</protein>
<dbReference type="SUPFAM" id="SSF51735">
    <property type="entry name" value="NAD(P)-binding Rossmann-fold domains"/>
    <property type="match status" value="1"/>
</dbReference>
<name>A0A3M8BXJ4_9BACL</name>
<dbReference type="RefSeq" id="WP_122910980.1">
    <property type="nucleotide sequence ID" value="NZ_CBCSBE010000030.1"/>
</dbReference>
<evidence type="ECO:0000313" key="3">
    <source>
        <dbReference type="EMBL" id="RNB68059.1"/>
    </source>
</evidence>
<reference evidence="3 4" key="1">
    <citation type="submission" date="2018-10" db="EMBL/GenBank/DDBJ databases">
        <title>Phylogenomics of Brevibacillus.</title>
        <authorList>
            <person name="Dunlap C."/>
        </authorList>
    </citation>
    <scope>NUCLEOTIDE SEQUENCE [LARGE SCALE GENOMIC DNA]</scope>
    <source>
        <strain evidence="3 4">JCM 12215</strain>
    </source>
</reference>
<dbReference type="EMBL" id="RHHR01000047">
    <property type="protein sequence ID" value="RNB68059.1"/>
    <property type="molecule type" value="Genomic_DNA"/>
</dbReference>
<keyword evidence="4" id="KW-1185">Reference proteome</keyword>
<dbReference type="Gene3D" id="3.40.50.720">
    <property type="entry name" value="NAD(P)-binding Rossmann-like Domain"/>
    <property type="match status" value="1"/>
</dbReference>
<dbReference type="PANTHER" id="PTHR43000">
    <property type="entry name" value="DTDP-D-GLUCOSE 4,6-DEHYDRATASE-RELATED"/>
    <property type="match status" value="1"/>
</dbReference>